<keyword evidence="7 11" id="KW-0378">Hydrolase</keyword>
<dbReference type="InterPro" id="IPR011650">
    <property type="entry name" value="Peptidase_M20_dimer"/>
</dbReference>
<evidence type="ECO:0000313" key="12">
    <source>
        <dbReference type="Proteomes" id="UP000544872"/>
    </source>
</evidence>
<keyword evidence="5" id="KW-0028">Amino-acid biosynthesis</keyword>
<keyword evidence="9" id="KW-0170">Cobalt</keyword>
<dbReference type="CDD" id="cd03894">
    <property type="entry name" value="M20_ArgE"/>
    <property type="match status" value="1"/>
</dbReference>
<sequence length="383" mass="41087">MDQASRAMIDRLIGFDTVSRSSNLPLINDVKAYLAGYGIESHLVYNADQTKANLYATIGPMVEGGVVLSGHTDVVPVDGQPWDTDPFTVVEKDGRLYGRGTCDMKAFSAVALALVPEMLAAGLKRPIHLALSYDEEVGCLGAPSMIERIVAELPKPEAVVVGEPTDMKPILGHKGVVALRTTITGHEAHSSQVHRGVSAVMTAARLITFIADMMAENSAAADPENPFTPPYTTLHCGVVNGGTALNIISRECTFLWDIRPVPGDDWRRYLTRFEEYCATLTPAMQAIAPHTGIVTEVLSDTPSMFTEADSPAALLAYSLSGHNTAGFVPYGAEAGQFIQAGLSTVMCGPGSIDQAHQPNEFIEISQVTACEAFLRRLIRRQAA</sequence>
<dbReference type="AlphaFoldDB" id="A0A7W9ZDJ8"/>
<keyword evidence="3" id="KW-0963">Cytoplasm</keyword>
<dbReference type="NCBIfam" id="TIGR01892">
    <property type="entry name" value="AcOrn-deacetyl"/>
    <property type="match status" value="1"/>
</dbReference>
<evidence type="ECO:0000256" key="4">
    <source>
        <dbReference type="ARBA" id="ARBA00022571"/>
    </source>
</evidence>
<evidence type="ECO:0000256" key="2">
    <source>
        <dbReference type="ARBA" id="ARBA00005691"/>
    </source>
</evidence>
<dbReference type="RefSeq" id="WP_311769080.1">
    <property type="nucleotide sequence ID" value="NZ_JACIIX010000002.1"/>
</dbReference>
<evidence type="ECO:0000256" key="9">
    <source>
        <dbReference type="ARBA" id="ARBA00023285"/>
    </source>
</evidence>
<comment type="cofactor">
    <cofactor evidence="1">
        <name>Zn(2+)</name>
        <dbReference type="ChEBI" id="CHEBI:29105"/>
    </cofactor>
</comment>
<evidence type="ECO:0000256" key="6">
    <source>
        <dbReference type="ARBA" id="ARBA00022723"/>
    </source>
</evidence>
<dbReference type="PROSITE" id="PS00759">
    <property type="entry name" value="ARGE_DAPE_CPG2_2"/>
    <property type="match status" value="1"/>
</dbReference>
<evidence type="ECO:0000256" key="1">
    <source>
        <dbReference type="ARBA" id="ARBA00001947"/>
    </source>
</evidence>
<feature type="domain" description="Peptidase M20 dimerisation" evidence="10">
    <location>
        <begin position="172"/>
        <end position="282"/>
    </location>
</feature>
<evidence type="ECO:0000256" key="5">
    <source>
        <dbReference type="ARBA" id="ARBA00022605"/>
    </source>
</evidence>
<comment type="caution">
    <text evidence="11">The sequence shown here is derived from an EMBL/GenBank/DDBJ whole genome shotgun (WGS) entry which is preliminary data.</text>
</comment>
<dbReference type="Pfam" id="PF07687">
    <property type="entry name" value="M20_dimer"/>
    <property type="match status" value="1"/>
</dbReference>
<evidence type="ECO:0000313" key="11">
    <source>
        <dbReference type="EMBL" id="MBB6209546.1"/>
    </source>
</evidence>
<dbReference type="Proteomes" id="UP000544872">
    <property type="component" value="Unassembled WGS sequence"/>
</dbReference>
<dbReference type="Gene3D" id="3.40.630.10">
    <property type="entry name" value="Zn peptidases"/>
    <property type="match status" value="1"/>
</dbReference>
<dbReference type="PANTHER" id="PTHR43808">
    <property type="entry name" value="ACETYLORNITHINE DEACETYLASE"/>
    <property type="match status" value="1"/>
</dbReference>
<reference evidence="11 12" key="1">
    <citation type="submission" date="2020-08" db="EMBL/GenBank/DDBJ databases">
        <title>Genomic Encyclopedia of Type Strains, Phase IV (KMG-IV): sequencing the most valuable type-strain genomes for metagenomic binning, comparative biology and taxonomic classification.</title>
        <authorList>
            <person name="Goeker M."/>
        </authorList>
    </citation>
    <scope>NUCLEOTIDE SEQUENCE [LARGE SCALE GENOMIC DNA]</scope>
    <source>
        <strain evidence="11 12">DSM 11590</strain>
    </source>
</reference>
<name>A0A7W9ZDJ8_NOVIT</name>
<dbReference type="Gene3D" id="3.30.70.360">
    <property type="match status" value="1"/>
</dbReference>
<keyword evidence="4" id="KW-0055">Arginine biosynthesis</keyword>
<keyword evidence="8" id="KW-0862">Zinc</keyword>
<dbReference type="NCBIfam" id="NF005710">
    <property type="entry name" value="PRK07522.1"/>
    <property type="match status" value="1"/>
</dbReference>
<dbReference type="InterPro" id="IPR001261">
    <property type="entry name" value="ArgE/DapE_CS"/>
</dbReference>
<dbReference type="SUPFAM" id="SSF55031">
    <property type="entry name" value="Bacterial exopeptidase dimerisation domain"/>
    <property type="match status" value="1"/>
</dbReference>
<accession>A0A7W9ZDJ8</accession>
<organism evidence="11 12">
    <name type="scientific">Novispirillum itersonii</name>
    <name type="common">Aquaspirillum itersonii</name>
    <dbReference type="NCBI Taxonomy" id="189"/>
    <lineage>
        <taxon>Bacteria</taxon>
        <taxon>Pseudomonadati</taxon>
        <taxon>Pseudomonadota</taxon>
        <taxon>Alphaproteobacteria</taxon>
        <taxon>Rhodospirillales</taxon>
        <taxon>Novispirillaceae</taxon>
        <taxon>Novispirillum</taxon>
    </lineage>
</organism>
<dbReference type="EMBL" id="JACIIX010000002">
    <property type="protein sequence ID" value="MBB6209546.1"/>
    <property type="molecule type" value="Genomic_DNA"/>
</dbReference>
<dbReference type="InterPro" id="IPR010169">
    <property type="entry name" value="AcOrn-deacetyl"/>
</dbReference>
<dbReference type="InterPro" id="IPR002933">
    <property type="entry name" value="Peptidase_M20"/>
</dbReference>
<dbReference type="InterPro" id="IPR050072">
    <property type="entry name" value="Peptidase_M20A"/>
</dbReference>
<protein>
    <submittedName>
        <fullName evidence="11">Acetylornithine deacetylase</fullName>
        <ecNumber evidence="11">3.5.1.16</ecNumber>
    </submittedName>
</protein>
<dbReference type="SUPFAM" id="SSF53187">
    <property type="entry name" value="Zn-dependent exopeptidases"/>
    <property type="match status" value="1"/>
</dbReference>
<evidence type="ECO:0000256" key="7">
    <source>
        <dbReference type="ARBA" id="ARBA00022801"/>
    </source>
</evidence>
<keyword evidence="6" id="KW-0479">Metal-binding</keyword>
<evidence type="ECO:0000259" key="10">
    <source>
        <dbReference type="Pfam" id="PF07687"/>
    </source>
</evidence>
<proteinExistence type="inferred from homology"/>
<dbReference type="GO" id="GO:0046872">
    <property type="term" value="F:metal ion binding"/>
    <property type="evidence" value="ECO:0007669"/>
    <property type="project" value="UniProtKB-KW"/>
</dbReference>
<dbReference type="InterPro" id="IPR036264">
    <property type="entry name" value="Bact_exopeptidase_dim_dom"/>
</dbReference>
<gene>
    <name evidence="11" type="ORF">FHS48_000948</name>
</gene>
<dbReference type="GO" id="GO:0006526">
    <property type="term" value="P:L-arginine biosynthetic process"/>
    <property type="evidence" value="ECO:0007669"/>
    <property type="project" value="UniProtKB-KW"/>
</dbReference>
<dbReference type="Pfam" id="PF01546">
    <property type="entry name" value="Peptidase_M20"/>
    <property type="match status" value="1"/>
</dbReference>
<dbReference type="PANTHER" id="PTHR43808:SF31">
    <property type="entry name" value="N-ACETYL-L-CITRULLINE DEACETYLASE"/>
    <property type="match status" value="1"/>
</dbReference>
<comment type="similarity">
    <text evidence="2">Belongs to the peptidase M20A family. ArgE subfamily.</text>
</comment>
<evidence type="ECO:0000256" key="8">
    <source>
        <dbReference type="ARBA" id="ARBA00022833"/>
    </source>
</evidence>
<keyword evidence="12" id="KW-1185">Reference proteome</keyword>
<evidence type="ECO:0000256" key="3">
    <source>
        <dbReference type="ARBA" id="ARBA00022490"/>
    </source>
</evidence>
<dbReference type="GO" id="GO:0008777">
    <property type="term" value="F:acetylornithine deacetylase activity"/>
    <property type="evidence" value="ECO:0007669"/>
    <property type="project" value="UniProtKB-EC"/>
</dbReference>
<dbReference type="EC" id="3.5.1.16" evidence="11"/>